<dbReference type="NCBIfam" id="NF006975">
    <property type="entry name" value="PRK09448.1"/>
    <property type="match status" value="1"/>
</dbReference>
<evidence type="ECO:0000256" key="1">
    <source>
        <dbReference type="ARBA" id="ARBA00009497"/>
    </source>
</evidence>
<keyword evidence="4" id="KW-0238">DNA-binding</keyword>
<comment type="similarity">
    <text evidence="1 2">Belongs to the Dps family.</text>
</comment>
<evidence type="ECO:0000313" key="5">
    <source>
        <dbReference type="Proteomes" id="UP000016543"/>
    </source>
</evidence>
<evidence type="ECO:0000256" key="2">
    <source>
        <dbReference type="RuleBase" id="RU003875"/>
    </source>
</evidence>
<dbReference type="InterPro" id="IPR008331">
    <property type="entry name" value="Ferritin_DPS_dom"/>
</dbReference>
<dbReference type="PRINTS" id="PR01346">
    <property type="entry name" value="HELNAPAPROT"/>
</dbReference>
<dbReference type="PANTHER" id="PTHR42932:SF3">
    <property type="entry name" value="DNA PROTECTION DURING STARVATION PROTEIN"/>
    <property type="match status" value="1"/>
</dbReference>
<dbReference type="InterPro" id="IPR002177">
    <property type="entry name" value="DPS_DNA-bd"/>
</dbReference>
<dbReference type="EMBL" id="AAMX01000010">
    <property type="protein sequence ID" value="EAQ31930.1"/>
    <property type="molecule type" value="Genomic_DNA"/>
</dbReference>
<dbReference type="PANTHER" id="PTHR42932">
    <property type="entry name" value="GENERAL STRESS PROTEIN 20U"/>
    <property type="match status" value="1"/>
</dbReference>
<comment type="caution">
    <text evidence="4">The sequence shown here is derived from an EMBL/GenBank/DDBJ whole genome shotgun (WGS) entry which is preliminary data.</text>
</comment>
<dbReference type="InterPro" id="IPR012347">
    <property type="entry name" value="Ferritin-like"/>
</dbReference>
<name>A0ABM9WLU4_9GAMM</name>
<evidence type="ECO:0000313" key="4">
    <source>
        <dbReference type="EMBL" id="EAQ31930.1"/>
    </source>
</evidence>
<dbReference type="SUPFAM" id="SSF47240">
    <property type="entry name" value="Ferritin-like"/>
    <property type="match status" value="1"/>
</dbReference>
<keyword evidence="5" id="KW-1185">Reference proteome</keyword>
<dbReference type="Gene3D" id="1.20.1260.10">
    <property type="match status" value="1"/>
</dbReference>
<reference evidence="4 5" key="1">
    <citation type="submission" date="2006-01" db="EMBL/GenBank/DDBJ databases">
        <authorList>
            <person name="Brettar I."/>
            <person name="Hofle M."/>
            <person name="Ferriera S."/>
            <person name="Johnson J."/>
            <person name="Kravitz S."/>
            <person name="Halpern A."/>
            <person name="Remington K."/>
            <person name="Beeson K."/>
            <person name="Tran B."/>
            <person name="Rogers Y.-H."/>
            <person name="Friedman R."/>
            <person name="Venter J.C."/>
        </authorList>
    </citation>
    <scope>NUCLEOTIDE SEQUENCE [LARGE SCALE GENOMIC DNA]</scope>
    <source>
        <strain evidence="4 5">OS145</strain>
    </source>
</reference>
<accession>A0ABM9WLU4</accession>
<protein>
    <submittedName>
        <fullName evidence="4">DNA-binding protein</fullName>
    </submittedName>
</protein>
<dbReference type="Proteomes" id="UP000016543">
    <property type="component" value="Unassembled WGS sequence"/>
</dbReference>
<dbReference type="Pfam" id="PF00210">
    <property type="entry name" value="Ferritin"/>
    <property type="match status" value="1"/>
</dbReference>
<dbReference type="PROSITE" id="PS00818">
    <property type="entry name" value="DPS_1"/>
    <property type="match status" value="1"/>
</dbReference>
<proteinExistence type="inferred from homology"/>
<dbReference type="InterPro" id="IPR009078">
    <property type="entry name" value="Ferritin-like_SF"/>
</dbReference>
<dbReference type="CDD" id="cd01043">
    <property type="entry name" value="DPS"/>
    <property type="match status" value="1"/>
</dbReference>
<feature type="domain" description="Ferritin/DPS" evidence="3">
    <location>
        <begin position="92"/>
        <end position="231"/>
    </location>
</feature>
<sequence>MVDTAAIVGRAFGATTRDRYRRHPVGRALCATSNPARAPKAHATGPIQSAGDAVGIGEWNLKEGGIMSNTENAKVAGFTAPGLKEDAAQKAIALLDDRLVALIDLQLTLKHVHWNVVGPNFIGVHEMLDPQVDAVREMTDTIAERIATLGGVPEGTPEAVVRKRSWKDYSIGKGLVAEHLSELDKVYNGVNGDHRKAIDELSEIDPVSEDMLTGQLGDLEQFQWFVRAHIESSSGELKR</sequence>
<dbReference type="GO" id="GO:0003677">
    <property type="term" value="F:DNA binding"/>
    <property type="evidence" value="ECO:0007669"/>
    <property type="project" value="UniProtKB-KW"/>
</dbReference>
<dbReference type="InterPro" id="IPR023188">
    <property type="entry name" value="DPS_DNA-bd_CS"/>
</dbReference>
<evidence type="ECO:0000259" key="3">
    <source>
        <dbReference type="Pfam" id="PF00210"/>
    </source>
</evidence>
<gene>
    <name evidence="4" type="ORF">OS145_11586</name>
</gene>
<organism evidence="4 5">
    <name type="scientific">Idiomarina baltica OS145</name>
    <dbReference type="NCBI Taxonomy" id="314276"/>
    <lineage>
        <taxon>Bacteria</taxon>
        <taxon>Pseudomonadati</taxon>
        <taxon>Pseudomonadota</taxon>
        <taxon>Gammaproteobacteria</taxon>
        <taxon>Alteromonadales</taxon>
        <taxon>Idiomarinaceae</taxon>
        <taxon>Idiomarina</taxon>
    </lineage>
</organism>